<dbReference type="Pfam" id="PF00588">
    <property type="entry name" value="SpoU_methylase"/>
    <property type="match status" value="1"/>
</dbReference>
<dbReference type="GO" id="GO:0005829">
    <property type="term" value="C:cytosol"/>
    <property type="evidence" value="ECO:0007669"/>
    <property type="project" value="TreeGrafter"/>
</dbReference>
<dbReference type="InterPro" id="IPR029028">
    <property type="entry name" value="Alpha/beta_knot_MTases"/>
</dbReference>
<dbReference type="SUPFAM" id="SSF55315">
    <property type="entry name" value="L30e-like"/>
    <property type="match status" value="1"/>
</dbReference>
<keyword evidence="1 4" id="KW-0489">Methyltransferase</keyword>
<dbReference type="InterPro" id="IPR004441">
    <property type="entry name" value="rRNA_MeTrfase_TrmH"/>
</dbReference>
<dbReference type="Pfam" id="PF08032">
    <property type="entry name" value="SpoU_sub_bind"/>
    <property type="match status" value="1"/>
</dbReference>
<evidence type="ECO:0000313" key="4">
    <source>
        <dbReference type="EMBL" id="GCC52123.1"/>
    </source>
</evidence>
<dbReference type="InterPro" id="IPR029026">
    <property type="entry name" value="tRNA_m1G_MTases_N"/>
</dbReference>
<dbReference type="GO" id="GO:0006396">
    <property type="term" value="P:RNA processing"/>
    <property type="evidence" value="ECO:0007669"/>
    <property type="project" value="InterPro"/>
</dbReference>
<dbReference type="AlphaFoldDB" id="A0A401UB38"/>
<dbReference type="InterPro" id="IPR001537">
    <property type="entry name" value="SpoU_MeTrfase"/>
</dbReference>
<evidence type="ECO:0000313" key="5">
    <source>
        <dbReference type="Proteomes" id="UP000288227"/>
    </source>
</evidence>
<dbReference type="Gene3D" id="3.40.1280.10">
    <property type="match status" value="1"/>
</dbReference>
<gene>
    <name evidence="4" type="ORF">SanaruYs_23590</name>
</gene>
<name>A0A401UB38_9BACT</name>
<dbReference type="GO" id="GO:0003723">
    <property type="term" value="F:RNA binding"/>
    <property type="evidence" value="ECO:0007669"/>
    <property type="project" value="InterPro"/>
</dbReference>
<accession>A0A401UB38</accession>
<dbReference type="Gene3D" id="3.30.1330.30">
    <property type="match status" value="1"/>
</dbReference>
<protein>
    <submittedName>
        <fullName evidence="4">23S rRNA (Guanosine(2251)-2'-O)-methyltransferase RlmB</fullName>
    </submittedName>
</protein>
<comment type="caution">
    <text evidence="4">The sequence shown here is derived from an EMBL/GenBank/DDBJ whole genome shotgun (WGS) entry which is preliminary data.</text>
</comment>
<feature type="domain" description="RNA 2-O ribose methyltransferase substrate binding" evidence="3">
    <location>
        <begin position="6"/>
        <end position="80"/>
    </location>
</feature>
<dbReference type="OrthoDB" id="9794400at2"/>
<keyword evidence="5" id="KW-1185">Reference proteome</keyword>
<evidence type="ECO:0000256" key="1">
    <source>
        <dbReference type="ARBA" id="ARBA00022603"/>
    </source>
</evidence>
<dbReference type="GO" id="GO:0008173">
    <property type="term" value="F:RNA methyltransferase activity"/>
    <property type="evidence" value="ECO:0007669"/>
    <property type="project" value="InterPro"/>
</dbReference>
<dbReference type="InterPro" id="IPR029064">
    <property type="entry name" value="Ribosomal_eL30-like_sf"/>
</dbReference>
<organism evidence="4 5">
    <name type="scientific">Chryseotalea sanaruensis</name>
    <dbReference type="NCBI Taxonomy" id="2482724"/>
    <lineage>
        <taxon>Bacteria</taxon>
        <taxon>Pseudomonadati</taxon>
        <taxon>Bacteroidota</taxon>
        <taxon>Cytophagia</taxon>
        <taxon>Cytophagales</taxon>
        <taxon>Chryseotaleaceae</taxon>
        <taxon>Chryseotalea</taxon>
    </lineage>
</organism>
<dbReference type="CDD" id="cd18103">
    <property type="entry name" value="SpoU-like_RlmB"/>
    <property type="match status" value="1"/>
</dbReference>
<keyword evidence="2 4" id="KW-0808">Transferase</keyword>
<dbReference type="RefSeq" id="WP_127122769.1">
    <property type="nucleotide sequence ID" value="NZ_BHXQ01000004.1"/>
</dbReference>
<dbReference type="PANTHER" id="PTHR46429:SF1">
    <property type="entry name" value="23S RRNA (GUANOSINE-2'-O-)-METHYLTRANSFERASE RLMB"/>
    <property type="match status" value="1"/>
</dbReference>
<dbReference type="PANTHER" id="PTHR46429">
    <property type="entry name" value="23S RRNA (GUANOSINE-2'-O-)-METHYLTRANSFERASE RLMB"/>
    <property type="match status" value="1"/>
</dbReference>
<dbReference type="NCBIfam" id="TIGR00186">
    <property type="entry name" value="rRNA_methyl_3"/>
    <property type="match status" value="1"/>
</dbReference>
<reference evidence="4 5" key="1">
    <citation type="submission" date="2018-11" db="EMBL/GenBank/DDBJ databases">
        <title>Chryseotalea sanarue gen. nov., sp., nov., a member of the family Cytophagaceae, isolated from a brackish lake in Hamamatsu Japan.</title>
        <authorList>
            <person name="Maejima Y."/>
            <person name="Iino T."/>
            <person name="Muraguchi Y."/>
            <person name="Fukuda K."/>
            <person name="Ohkuma M."/>
            <person name="Moriuchi R."/>
            <person name="Dohra H."/>
            <person name="Kimbara K."/>
            <person name="Shintani M."/>
        </authorList>
    </citation>
    <scope>NUCLEOTIDE SEQUENCE [LARGE SCALE GENOMIC DNA]</scope>
    <source>
        <strain evidence="4 5">Ys</strain>
    </source>
</reference>
<dbReference type="Proteomes" id="UP000288227">
    <property type="component" value="Unassembled WGS sequence"/>
</dbReference>
<evidence type="ECO:0000256" key="2">
    <source>
        <dbReference type="ARBA" id="ARBA00022679"/>
    </source>
</evidence>
<dbReference type="SUPFAM" id="SSF75217">
    <property type="entry name" value="alpha/beta knot"/>
    <property type="match status" value="1"/>
</dbReference>
<dbReference type="GO" id="GO:0032259">
    <property type="term" value="P:methylation"/>
    <property type="evidence" value="ECO:0007669"/>
    <property type="project" value="UniProtKB-KW"/>
</dbReference>
<evidence type="ECO:0000259" key="3">
    <source>
        <dbReference type="SMART" id="SM00967"/>
    </source>
</evidence>
<dbReference type="InterPro" id="IPR013123">
    <property type="entry name" value="SpoU_subst-bd"/>
</dbReference>
<dbReference type="SMART" id="SM00967">
    <property type="entry name" value="SpoU_sub_bind"/>
    <property type="match status" value="1"/>
</dbReference>
<sequence length="244" mass="26418">MDKKDMIYGTRAVIEAIRAGREVEKIMIQTGLSNDLIKELMALAKQHNVPILSTHADKLKRLSTKNHQGVISILSAVSFASLDNIIHKAYEEGRDPFLLLLDRVTDVRNFGAIVRTAECAGVDAIVIAEKGSAPITSDAVKTSAGALNHMPICREKDLKHTLKFLRENGIKLIACTEKAANTFYQLALTGPIAIIMGSEEDGISDALLRDADDLAAIPLKGEIGSLNVSVAAGVAMYEVVRQRN</sequence>
<proteinExistence type="predicted"/>
<dbReference type="EMBL" id="BHXQ01000004">
    <property type="protein sequence ID" value="GCC52123.1"/>
    <property type="molecule type" value="Genomic_DNA"/>
</dbReference>